<evidence type="ECO:0000256" key="2">
    <source>
        <dbReference type="ARBA" id="ARBA00022703"/>
    </source>
</evidence>
<keyword evidence="3" id="KW-0645">Protease</keyword>
<dbReference type="PANTHER" id="PTHR48104:SF30">
    <property type="entry name" value="METACASPASE-1"/>
    <property type="match status" value="1"/>
</dbReference>
<evidence type="ECO:0000256" key="3">
    <source>
        <dbReference type="ARBA" id="ARBA00022807"/>
    </source>
</evidence>
<feature type="domain" description="Peptidase C14 caspase" evidence="5">
    <location>
        <begin position="106"/>
        <end position="373"/>
    </location>
</feature>
<dbReference type="PANTHER" id="PTHR48104">
    <property type="entry name" value="METACASPASE-4"/>
    <property type="match status" value="1"/>
</dbReference>
<dbReference type="GO" id="GO:0006508">
    <property type="term" value="P:proteolysis"/>
    <property type="evidence" value="ECO:0007669"/>
    <property type="project" value="InterPro"/>
</dbReference>
<dbReference type="SUPFAM" id="SSF52129">
    <property type="entry name" value="Caspase-like"/>
    <property type="match status" value="1"/>
</dbReference>
<evidence type="ECO:0000313" key="6">
    <source>
        <dbReference type="EMBL" id="KAK0429553.1"/>
    </source>
</evidence>
<sequence>MSTKPLISVNVPTSEGQGAEGIHSSVMAYPSHSQYPLNAISADDNPDTKGYVSNTNPPPAGSGTGEKNQDQNGGSVAAGRPLHVTPSEQKHSVLEHACTIDTSRFWAVLIGINGYPGADALRGCVSDALAMEDFLINDLVVPKDRIQRLLGPSRDDHFQFMPASSIPTRHNIVETLWGLVDNPNILHGDNIIIYYAGHGTRYETLAGGHLHSLEALCPIDRGTHDADGALISDICDREINAILEQISNAKGHRITVILDCCHSASATRSPLSAIEKERSIRPIRNLSIEDLLKTTDKHLKRVPGIHSVLEEGWQPNMDSHVAFAACSMVERALELQGQKGTRGVFTQALLSALRYGTLGADASYLDLLDEIEVQWRHSKVQAPLVAGTHKTASLWFKD</sequence>
<keyword evidence="3" id="KW-0788">Thiol protease</keyword>
<organism evidence="6 7">
    <name type="scientific">Armillaria borealis</name>
    <dbReference type="NCBI Taxonomy" id="47425"/>
    <lineage>
        <taxon>Eukaryota</taxon>
        <taxon>Fungi</taxon>
        <taxon>Dikarya</taxon>
        <taxon>Basidiomycota</taxon>
        <taxon>Agaricomycotina</taxon>
        <taxon>Agaricomycetes</taxon>
        <taxon>Agaricomycetidae</taxon>
        <taxon>Agaricales</taxon>
        <taxon>Marasmiineae</taxon>
        <taxon>Physalacriaceae</taxon>
        <taxon>Armillaria</taxon>
    </lineage>
</organism>
<dbReference type="InterPro" id="IPR011600">
    <property type="entry name" value="Pept_C14_caspase"/>
</dbReference>
<comment type="similarity">
    <text evidence="1">Belongs to the peptidase C14B family.</text>
</comment>
<dbReference type="Proteomes" id="UP001175226">
    <property type="component" value="Unassembled WGS sequence"/>
</dbReference>
<dbReference type="InterPro" id="IPR029030">
    <property type="entry name" value="Caspase-like_dom_sf"/>
</dbReference>
<feature type="compositionally biased region" description="Polar residues" evidence="4">
    <location>
        <begin position="1"/>
        <end position="16"/>
    </location>
</feature>
<protein>
    <submittedName>
        <fullName evidence="6">Caspase domain-containing protein</fullName>
    </submittedName>
</protein>
<accession>A0AA39IV60</accession>
<keyword evidence="7" id="KW-1185">Reference proteome</keyword>
<keyword evidence="3" id="KW-0378">Hydrolase</keyword>
<gene>
    <name evidence="6" type="ORF">EV421DRAFT_2066541</name>
</gene>
<dbReference type="InterPro" id="IPR050452">
    <property type="entry name" value="Metacaspase"/>
</dbReference>
<dbReference type="GO" id="GO:0005737">
    <property type="term" value="C:cytoplasm"/>
    <property type="evidence" value="ECO:0007669"/>
    <property type="project" value="TreeGrafter"/>
</dbReference>
<evidence type="ECO:0000259" key="5">
    <source>
        <dbReference type="Pfam" id="PF00656"/>
    </source>
</evidence>
<dbReference type="EMBL" id="JAUEPT010000235">
    <property type="protein sequence ID" value="KAK0429553.1"/>
    <property type="molecule type" value="Genomic_DNA"/>
</dbReference>
<keyword evidence="2" id="KW-0053">Apoptosis</keyword>
<dbReference type="Pfam" id="PF00656">
    <property type="entry name" value="Peptidase_C14"/>
    <property type="match status" value="1"/>
</dbReference>
<evidence type="ECO:0000256" key="4">
    <source>
        <dbReference type="SAM" id="MobiDB-lite"/>
    </source>
</evidence>
<comment type="caution">
    <text evidence="6">The sequence shown here is derived from an EMBL/GenBank/DDBJ whole genome shotgun (WGS) entry which is preliminary data.</text>
</comment>
<dbReference type="AlphaFoldDB" id="A0AA39IV60"/>
<dbReference type="Gene3D" id="3.40.50.1460">
    <property type="match status" value="1"/>
</dbReference>
<reference evidence="6" key="1">
    <citation type="submission" date="2023-06" db="EMBL/GenBank/DDBJ databases">
        <authorList>
            <consortium name="Lawrence Berkeley National Laboratory"/>
            <person name="Ahrendt S."/>
            <person name="Sahu N."/>
            <person name="Indic B."/>
            <person name="Wong-Bajracharya J."/>
            <person name="Merenyi Z."/>
            <person name="Ke H.-M."/>
            <person name="Monk M."/>
            <person name="Kocsube S."/>
            <person name="Drula E."/>
            <person name="Lipzen A."/>
            <person name="Balint B."/>
            <person name="Henrissat B."/>
            <person name="Andreopoulos B."/>
            <person name="Martin F.M."/>
            <person name="Harder C.B."/>
            <person name="Rigling D."/>
            <person name="Ford K.L."/>
            <person name="Foster G.D."/>
            <person name="Pangilinan J."/>
            <person name="Papanicolaou A."/>
            <person name="Barry K."/>
            <person name="LaButti K."/>
            <person name="Viragh M."/>
            <person name="Koriabine M."/>
            <person name="Yan M."/>
            <person name="Riley R."/>
            <person name="Champramary S."/>
            <person name="Plett K.L."/>
            <person name="Tsai I.J."/>
            <person name="Slot J."/>
            <person name="Sipos G."/>
            <person name="Plett J."/>
            <person name="Nagy L.G."/>
            <person name="Grigoriev I.V."/>
        </authorList>
    </citation>
    <scope>NUCLEOTIDE SEQUENCE</scope>
    <source>
        <strain evidence="6">FPL87.14</strain>
    </source>
</reference>
<proteinExistence type="inferred from homology"/>
<name>A0AA39IV60_9AGAR</name>
<evidence type="ECO:0000313" key="7">
    <source>
        <dbReference type="Proteomes" id="UP001175226"/>
    </source>
</evidence>
<dbReference type="GO" id="GO:0006915">
    <property type="term" value="P:apoptotic process"/>
    <property type="evidence" value="ECO:0007669"/>
    <property type="project" value="UniProtKB-KW"/>
</dbReference>
<evidence type="ECO:0000256" key="1">
    <source>
        <dbReference type="ARBA" id="ARBA00009005"/>
    </source>
</evidence>
<feature type="region of interest" description="Disordered" evidence="4">
    <location>
        <begin position="1"/>
        <end position="90"/>
    </location>
</feature>
<dbReference type="GO" id="GO:0004197">
    <property type="term" value="F:cysteine-type endopeptidase activity"/>
    <property type="evidence" value="ECO:0007669"/>
    <property type="project" value="InterPro"/>
</dbReference>